<dbReference type="Gene3D" id="3.40.50.200">
    <property type="entry name" value="Peptidase S8/S53 domain"/>
    <property type="match status" value="1"/>
</dbReference>
<dbReference type="GO" id="GO:0004252">
    <property type="term" value="F:serine-type endopeptidase activity"/>
    <property type="evidence" value="ECO:0007669"/>
    <property type="project" value="InterPro"/>
</dbReference>
<evidence type="ECO:0000313" key="3">
    <source>
        <dbReference type="Proteomes" id="UP000078576"/>
    </source>
</evidence>
<dbReference type="Pfam" id="PF00082">
    <property type="entry name" value="Peptidase_S8"/>
    <property type="match status" value="1"/>
</dbReference>
<accession>A0A194VBG2</accession>
<dbReference type="SUPFAM" id="SSF52743">
    <property type="entry name" value="Subtilisin-like"/>
    <property type="match status" value="1"/>
</dbReference>
<organism evidence="2 3">
    <name type="scientific">Cytospora mali</name>
    <name type="common">Apple Valsa canker fungus</name>
    <name type="synonym">Valsa mali</name>
    <dbReference type="NCBI Taxonomy" id="578113"/>
    <lineage>
        <taxon>Eukaryota</taxon>
        <taxon>Fungi</taxon>
        <taxon>Dikarya</taxon>
        <taxon>Ascomycota</taxon>
        <taxon>Pezizomycotina</taxon>
        <taxon>Sordariomycetes</taxon>
        <taxon>Sordariomycetidae</taxon>
        <taxon>Diaporthales</taxon>
        <taxon>Cytosporaceae</taxon>
        <taxon>Cytospora</taxon>
    </lineage>
</organism>
<dbReference type="STRING" id="694573.A0A194VBG2"/>
<gene>
    <name evidence="2" type="ORF">VP1G_08481</name>
</gene>
<keyword evidence="3" id="KW-1185">Reference proteome</keyword>
<dbReference type="InterPro" id="IPR036852">
    <property type="entry name" value="Peptidase_S8/S53_dom_sf"/>
</dbReference>
<reference evidence="3" key="1">
    <citation type="submission" date="2014-12" db="EMBL/GenBank/DDBJ databases">
        <title>Genome Sequence of Valsa Canker Pathogens Uncovers a Specific Adaption of Colonization on Woody Bark.</title>
        <authorList>
            <person name="Yin Z."/>
            <person name="Liu H."/>
            <person name="Gao X."/>
            <person name="Li Z."/>
            <person name="Song N."/>
            <person name="Ke X."/>
            <person name="Dai Q."/>
            <person name="Wu Y."/>
            <person name="Sun Y."/>
            <person name="Xu J.-R."/>
            <person name="Kang Z.K."/>
            <person name="Wang L."/>
            <person name="Huang L."/>
        </authorList>
    </citation>
    <scope>NUCLEOTIDE SEQUENCE [LARGE SCALE GENOMIC DNA]</scope>
    <source>
        <strain evidence="3">SXYL134</strain>
    </source>
</reference>
<name>A0A194VBG2_CYTMA</name>
<proteinExistence type="predicted"/>
<dbReference type="EMBL" id="KN714773">
    <property type="protein sequence ID" value="KUI61305.1"/>
    <property type="molecule type" value="Genomic_DNA"/>
</dbReference>
<sequence>MANSIVRVNPWVFLYVMRIQDEVDNGQRKDGSIRIHAQSAARAIEDAITAGVKIISISWTIRDLASQDSRLYPKHERDAIKSLKNAIENAKVAKVLLSCSASDDIQKKGIDTLPYCHASDYVFRIGAADAYGYSDKATDDHNTIHWFFPGNQVVDDFNPRLARPVELKHRDGSSVATALAAAMASLNMYLANVMKEHYRKDEKTPLKFTEYDENYKDRKFLNVWGLFGTRAGRIQGDTKNGELKWDTLAELCTKLVA</sequence>
<dbReference type="OrthoDB" id="5093543at2759"/>
<dbReference type="GO" id="GO:0006508">
    <property type="term" value="P:proteolysis"/>
    <property type="evidence" value="ECO:0007669"/>
    <property type="project" value="InterPro"/>
</dbReference>
<dbReference type="AlphaFoldDB" id="A0A194VBG2"/>
<feature type="domain" description="Peptidase S8/S53" evidence="1">
    <location>
        <begin position="36"/>
        <end position="189"/>
    </location>
</feature>
<dbReference type="InterPro" id="IPR000209">
    <property type="entry name" value="Peptidase_S8/S53_dom"/>
</dbReference>
<dbReference type="Proteomes" id="UP000078576">
    <property type="component" value="Unassembled WGS sequence"/>
</dbReference>
<evidence type="ECO:0000259" key="1">
    <source>
        <dbReference type="Pfam" id="PF00082"/>
    </source>
</evidence>
<protein>
    <recommendedName>
        <fullName evidence="1">Peptidase S8/S53 domain-containing protein</fullName>
    </recommendedName>
</protein>
<evidence type="ECO:0000313" key="2">
    <source>
        <dbReference type="EMBL" id="KUI61305.1"/>
    </source>
</evidence>